<dbReference type="GO" id="GO:0030246">
    <property type="term" value="F:carbohydrate binding"/>
    <property type="evidence" value="ECO:0007669"/>
    <property type="project" value="UniProtKB-KW"/>
</dbReference>
<accession>A0A420D9Y8</accession>
<evidence type="ECO:0000313" key="5">
    <source>
        <dbReference type="Proteomes" id="UP000658202"/>
    </source>
</evidence>
<dbReference type="EMBL" id="BMCW01000003">
    <property type="protein sequence ID" value="GGG57376.1"/>
    <property type="molecule type" value="Genomic_DNA"/>
</dbReference>
<keyword evidence="5" id="KW-1185">Reference proteome</keyword>
<reference evidence="2" key="1">
    <citation type="journal article" date="2014" name="Int. J. Syst. Evol. Microbiol.">
        <title>Complete genome of a new Firmicutes species belonging to the dominant human colonic microbiota ('Ruminococcus bicirculans') reveals two chromosomes and a selective capacity to utilize plant glucans.</title>
        <authorList>
            <consortium name="NISC Comparative Sequencing Program"/>
            <person name="Wegmann U."/>
            <person name="Louis P."/>
            <person name="Goesmann A."/>
            <person name="Henrissat B."/>
            <person name="Duncan S.H."/>
            <person name="Flint H.J."/>
        </authorList>
    </citation>
    <scope>NUCLEOTIDE SEQUENCE</scope>
    <source>
        <strain evidence="2">CCM 8490</strain>
    </source>
</reference>
<dbReference type="AlphaFoldDB" id="A0A420D9Y8"/>
<dbReference type="GO" id="GO:0004553">
    <property type="term" value="F:hydrolase activity, hydrolyzing O-glycosyl compounds"/>
    <property type="evidence" value="ECO:0007669"/>
    <property type="project" value="UniProtKB-ARBA"/>
</dbReference>
<keyword evidence="1" id="KW-0732">Signal</keyword>
<dbReference type="InterPro" id="IPR013320">
    <property type="entry name" value="ConA-like_dom_sf"/>
</dbReference>
<dbReference type="InterPro" id="IPR013783">
    <property type="entry name" value="Ig-like_fold"/>
</dbReference>
<proteinExistence type="predicted"/>
<dbReference type="Proteomes" id="UP000658202">
    <property type="component" value="Unassembled WGS sequence"/>
</dbReference>
<gene>
    <name evidence="3" type="ORF">BXY58_1853</name>
    <name evidence="2" type="ORF">GCM10007332_18880</name>
</gene>
<dbReference type="Gene3D" id="2.60.120.200">
    <property type="match status" value="1"/>
</dbReference>
<dbReference type="EMBL" id="RAQH01000004">
    <property type="protein sequence ID" value="RKE87721.1"/>
    <property type="molecule type" value="Genomic_DNA"/>
</dbReference>
<dbReference type="Proteomes" id="UP000285906">
    <property type="component" value="Unassembled WGS sequence"/>
</dbReference>
<feature type="chain" id="PRO_5019163886" evidence="1">
    <location>
        <begin position="23"/>
        <end position="357"/>
    </location>
</feature>
<evidence type="ECO:0000256" key="1">
    <source>
        <dbReference type="SAM" id="SignalP"/>
    </source>
</evidence>
<evidence type="ECO:0000313" key="3">
    <source>
        <dbReference type="EMBL" id="RKE87721.1"/>
    </source>
</evidence>
<dbReference type="PROSITE" id="PS51257">
    <property type="entry name" value="PROKAR_LIPOPROTEIN"/>
    <property type="match status" value="1"/>
</dbReference>
<keyword evidence="3" id="KW-0430">Lectin</keyword>
<dbReference type="OrthoDB" id="950827at2"/>
<reference evidence="2" key="4">
    <citation type="submission" date="2024-05" db="EMBL/GenBank/DDBJ databases">
        <authorList>
            <person name="Sun Q."/>
            <person name="Sedlacek I."/>
        </authorList>
    </citation>
    <scope>NUCLEOTIDE SEQUENCE</scope>
    <source>
        <strain evidence="2">CCM 8490</strain>
    </source>
</reference>
<evidence type="ECO:0000313" key="2">
    <source>
        <dbReference type="EMBL" id="GGG57376.1"/>
    </source>
</evidence>
<evidence type="ECO:0000313" key="4">
    <source>
        <dbReference type="Proteomes" id="UP000285906"/>
    </source>
</evidence>
<sequence length="357" mass="39102">MKNIIKLTFASVAWLTLSTACSEGYIDDISSMSQGEDKAAPVITINSPTAGTTTIPFTDTTSDFKFDYKVSDDIEIASIEILVDGAVQKSYNNFLDYRTFSEIYTKNIGLGSHTFTVNAKDLSGKTSTKSVTFTIDNKYTALYGEKAYFPFFAGNIFTELLSGTNPTVIGSPTTVSGGKSGAAYKGAIDSYLQIPFNNNLYSNENGISFTFWYNVDATQDRAGIITLGDESITNNDDSRKKGLRLFREGASKTVKLNLGIGSGESWNDGFNIGSTTGWIHIAVTISKSESKIYMNGVLQRTATYSTPFDFSNCSKLSIGSGAPTFTYWDHKYDLSQIDELRIYDKALDETEVKATMQ</sequence>
<dbReference type="RefSeq" id="WP_120213497.1">
    <property type="nucleotide sequence ID" value="NZ_BMCW01000003.1"/>
</dbReference>
<reference evidence="3 4" key="2">
    <citation type="submission" date="2018-09" db="EMBL/GenBank/DDBJ databases">
        <title>Genomic Encyclopedia of Archaeal and Bacterial Type Strains, Phase II (KMG-II): from individual species to whole genera.</title>
        <authorList>
            <person name="Goeker M."/>
        </authorList>
    </citation>
    <scope>NUCLEOTIDE SEQUENCE [LARGE SCALE GENOMIC DNA]</scope>
    <source>
        <strain evidence="3 4">DSM 27620</strain>
    </source>
</reference>
<reference evidence="5" key="3">
    <citation type="journal article" date="2019" name="Int. J. Syst. Evol. Microbiol.">
        <title>The Global Catalogue of Microorganisms (GCM) 10K type strain sequencing project: providing services to taxonomists for standard genome sequencing and annotation.</title>
        <authorList>
            <consortium name="The Broad Institute Genomics Platform"/>
            <consortium name="The Broad Institute Genome Sequencing Center for Infectious Disease"/>
            <person name="Wu L."/>
            <person name="Ma J."/>
        </authorList>
    </citation>
    <scope>NUCLEOTIDE SEQUENCE [LARGE SCALE GENOMIC DNA]</scope>
    <source>
        <strain evidence="5">CCM 8490</strain>
    </source>
</reference>
<dbReference type="Gene3D" id="2.60.40.10">
    <property type="entry name" value="Immunoglobulins"/>
    <property type="match status" value="1"/>
</dbReference>
<dbReference type="SUPFAM" id="SSF49899">
    <property type="entry name" value="Concanavalin A-like lectins/glucanases"/>
    <property type="match status" value="1"/>
</dbReference>
<feature type="signal peptide" evidence="1">
    <location>
        <begin position="1"/>
        <end position="22"/>
    </location>
</feature>
<organism evidence="3 4">
    <name type="scientific">Epilithonimonas arachidiradicis</name>
    <dbReference type="NCBI Taxonomy" id="1617282"/>
    <lineage>
        <taxon>Bacteria</taxon>
        <taxon>Pseudomonadati</taxon>
        <taxon>Bacteroidota</taxon>
        <taxon>Flavobacteriia</taxon>
        <taxon>Flavobacteriales</taxon>
        <taxon>Weeksellaceae</taxon>
        <taxon>Chryseobacterium group</taxon>
        <taxon>Epilithonimonas</taxon>
    </lineage>
</organism>
<dbReference type="GO" id="GO:0005975">
    <property type="term" value="P:carbohydrate metabolic process"/>
    <property type="evidence" value="ECO:0007669"/>
    <property type="project" value="UniProtKB-ARBA"/>
</dbReference>
<dbReference type="Pfam" id="PF13385">
    <property type="entry name" value="Laminin_G_3"/>
    <property type="match status" value="1"/>
</dbReference>
<protein>
    <submittedName>
        <fullName evidence="3">Concanavalin A-like lectin/glucanase superfamily protein</fullName>
    </submittedName>
</protein>
<name>A0A420D9Y8_9FLAO</name>
<comment type="caution">
    <text evidence="3">The sequence shown here is derived from an EMBL/GenBank/DDBJ whole genome shotgun (WGS) entry which is preliminary data.</text>
</comment>